<dbReference type="InterPro" id="IPR036526">
    <property type="entry name" value="C-N_Hydrolase_sf"/>
</dbReference>
<dbReference type="Gene3D" id="3.60.110.10">
    <property type="entry name" value="Carbon-nitrogen hydrolase"/>
    <property type="match status" value="1"/>
</dbReference>
<dbReference type="AlphaFoldDB" id="A0A4R8TTW0"/>
<protein>
    <submittedName>
        <fullName evidence="2">Arylacetonitrilase</fullName>
    </submittedName>
</protein>
<evidence type="ECO:0000313" key="2">
    <source>
        <dbReference type="EMBL" id="TEA22599.1"/>
    </source>
</evidence>
<organism evidence="2 3">
    <name type="scientific">Colletotrichum sidae</name>
    <dbReference type="NCBI Taxonomy" id="1347389"/>
    <lineage>
        <taxon>Eukaryota</taxon>
        <taxon>Fungi</taxon>
        <taxon>Dikarya</taxon>
        <taxon>Ascomycota</taxon>
        <taxon>Pezizomycotina</taxon>
        <taxon>Sordariomycetes</taxon>
        <taxon>Hypocreomycetidae</taxon>
        <taxon>Glomerellales</taxon>
        <taxon>Glomerellaceae</taxon>
        <taxon>Colletotrichum</taxon>
        <taxon>Colletotrichum orbiculare species complex</taxon>
    </lineage>
</organism>
<keyword evidence="1" id="KW-0378">Hydrolase</keyword>
<reference evidence="2 3" key="1">
    <citation type="submission" date="2018-11" db="EMBL/GenBank/DDBJ databases">
        <title>Genome sequence and assembly of Colletotrichum sidae.</title>
        <authorList>
            <person name="Gan P."/>
            <person name="Shirasu K."/>
        </authorList>
    </citation>
    <scope>NUCLEOTIDE SEQUENCE [LARGE SCALE GENOMIC DNA]</scope>
    <source>
        <strain evidence="2 3">CBS 518.97</strain>
    </source>
</reference>
<dbReference type="GO" id="GO:0016787">
    <property type="term" value="F:hydrolase activity"/>
    <property type="evidence" value="ECO:0007669"/>
    <property type="project" value="UniProtKB-KW"/>
</dbReference>
<dbReference type="SUPFAM" id="SSF56317">
    <property type="entry name" value="Carbon-nitrogen hydrolase"/>
    <property type="match status" value="1"/>
</dbReference>
<dbReference type="EMBL" id="QAPF01000004">
    <property type="protein sequence ID" value="TEA22599.1"/>
    <property type="molecule type" value="Genomic_DNA"/>
</dbReference>
<dbReference type="PANTHER" id="PTHR46044:SF14">
    <property type="entry name" value="ARYLACETONITRILASE"/>
    <property type="match status" value="1"/>
</dbReference>
<sequence>MNRRKIKPTHVEKILYGDGSIVSLQNVVDEPGFGKFGAMSYWEHTQPLLRDRTYSQGEKIHVAAFQCREAAQIVEIWARNLSITHTIEPFSLSLSSFTPRLALTIRGSAKASCATSAVEIVPV</sequence>
<keyword evidence="3" id="KW-1185">Reference proteome</keyword>
<name>A0A4R8TTW0_9PEZI</name>
<dbReference type="PANTHER" id="PTHR46044">
    <property type="entry name" value="NITRILASE"/>
    <property type="match status" value="1"/>
</dbReference>
<gene>
    <name evidence="2" type="ORF">C8034_v002879</name>
</gene>
<accession>A0A4R8TTW0</accession>
<dbReference type="InterPro" id="IPR044149">
    <property type="entry name" value="Nitrilases_CHs"/>
</dbReference>
<dbReference type="Proteomes" id="UP000295604">
    <property type="component" value="Unassembled WGS sequence"/>
</dbReference>
<evidence type="ECO:0000313" key="3">
    <source>
        <dbReference type="Proteomes" id="UP000295604"/>
    </source>
</evidence>
<evidence type="ECO:0000256" key="1">
    <source>
        <dbReference type="ARBA" id="ARBA00022801"/>
    </source>
</evidence>
<comment type="caution">
    <text evidence="2">The sequence shown here is derived from an EMBL/GenBank/DDBJ whole genome shotgun (WGS) entry which is preliminary data.</text>
</comment>
<proteinExistence type="predicted"/>